<name>A0A1G8J497_9FIRM</name>
<dbReference type="EMBL" id="FNCP01000031">
    <property type="protein sequence ID" value="SDI25797.1"/>
    <property type="molecule type" value="Genomic_DNA"/>
</dbReference>
<dbReference type="Proteomes" id="UP000198656">
    <property type="component" value="Unassembled WGS sequence"/>
</dbReference>
<evidence type="ECO:0000313" key="1">
    <source>
        <dbReference type="EMBL" id="SDI25797.1"/>
    </source>
</evidence>
<evidence type="ECO:0000313" key="2">
    <source>
        <dbReference type="Proteomes" id="UP000198656"/>
    </source>
</evidence>
<sequence>MTAQEKHVIETILADIGLEPLFIGDNDCDKPERVVKTT</sequence>
<proteinExistence type="predicted"/>
<dbReference type="STRING" id="1121419.SAMN05443529_13111"/>
<dbReference type="AlphaFoldDB" id="A0A1G8J497"/>
<keyword evidence="2" id="KW-1185">Reference proteome</keyword>
<organism evidence="1 2">
    <name type="scientific">Desulfosporosinus hippei DSM 8344</name>
    <dbReference type="NCBI Taxonomy" id="1121419"/>
    <lineage>
        <taxon>Bacteria</taxon>
        <taxon>Bacillati</taxon>
        <taxon>Bacillota</taxon>
        <taxon>Clostridia</taxon>
        <taxon>Eubacteriales</taxon>
        <taxon>Desulfitobacteriaceae</taxon>
        <taxon>Desulfosporosinus</taxon>
    </lineage>
</organism>
<reference evidence="2" key="1">
    <citation type="submission" date="2016-10" db="EMBL/GenBank/DDBJ databases">
        <authorList>
            <person name="Varghese N."/>
            <person name="Submissions S."/>
        </authorList>
    </citation>
    <scope>NUCLEOTIDE SEQUENCE [LARGE SCALE GENOMIC DNA]</scope>
    <source>
        <strain evidence="2">DSM 8344</strain>
    </source>
</reference>
<protein>
    <submittedName>
        <fullName evidence="1">Uncharacterized protein</fullName>
    </submittedName>
</protein>
<gene>
    <name evidence="1" type="ORF">SAMN05443529_13111</name>
</gene>
<accession>A0A1G8J497</accession>